<dbReference type="EMBL" id="BARS01001826">
    <property type="protein sequence ID" value="GAF76777.1"/>
    <property type="molecule type" value="Genomic_DNA"/>
</dbReference>
<feature type="domain" description="RmlD-like substrate binding" evidence="1">
    <location>
        <begin position="2"/>
        <end position="232"/>
    </location>
</feature>
<feature type="non-terminal residue" evidence="2">
    <location>
        <position position="1"/>
    </location>
</feature>
<gene>
    <name evidence="2" type="ORF">S01H1_03330</name>
</gene>
<dbReference type="Gene3D" id="3.40.50.720">
    <property type="entry name" value="NAD(P)-binding Rossmann-like Domain"/>
    <property type="match status" value="1"/>
</dbReference>
<dbReference type="SUPFAM" id="SSF51735">
    <property type="entry name" value="NAD(P)-binding Rossmann-fold domains"/>
    <property type="match status" value="1"/>
</dbReference>
<reference evidence="2" key="1">
    <citation type="journal article" date="2014" name="Front. Microbiol.">
        <title>High frequency of phylogenetically diverse reductive dehalogenase-homologous genes in deep subseafloor sedimentary metagenomes.</title>
        <authorList>
            <person name="Kawai M."/>
            <person name="Futagami T."/>
            <person name="Toyoda A."/>
            <person name="Takaki Y."/>
            <person name="Nishi S."/>
            <person name="Hori S."/>
            <person name="Arai W."/>
            <person name="Tsubouchi T."/>
            <person name="Morono Y."/>
            <person name="Uchiyama I."/>
            <person name="Ito T."/>
            <person name="Fujiyama A."/>
            <person name="Inagaki F."/>
            <person name="Takami H."/>
        </authorList>
    </citation>
    <scope>NUCLEOTIDE SEQUENCE</scope>
    <source>
        <strain evidence="2">Expedition CK06-06</strain>
    </source>
</reference>
<evidence type="ECO:0000313" key="2">
    <source>
        <dbReference type="EMBL" id="GAF76777.1"/>
    </source>
</evidence>
<dbReference type="AlphaFoldDB" id="X0SLL0"/>
<organism evidence="2">
    <name type="scientific">marine sediment metagenome</name>
    <dbReference type="NCBI Taxonomy" id="412755"/>
    <lineage>
        <taxon>unclassified sequences</taxon>
        <taxon>metagenomes</taxon>
        <taxon>ecological metagenomes</taxon>
    </lineage>
</organism>
<dbReference type="GO" id="GO:0048270">
    <property type="term" value="F:methionine adenosyltransferase regulator activity"/>
    <property type="evidence" value="ECO:0007669"/>
    <property type="project" value="TreeGrafter"/>
</dbReference>
<dbReference type="GO" id="GO:0006556">
    <property type="term" value="P:S-adenosylmethionine biosynthetic process"/>
    <property type="evidence" value="ECO:0007669"/>
    <property type="project" value="TreeGrafter"/>
</dbReference>
<proteinExistence type="predicted"/>
<protein>
    <recommendedName>
        <fullName evidence="1">RmlD-like substrate binding domain-containing protein</fullName>
    </recommendedName>
</protein>
<dbReference type="InterPro" id="IPR029903">
    <property type="entry name" value="RmlD-like-bd"/>
</dbReference>
<dbReference type="Pfam" id="PF04321">
    <property type="entry name" value="RmlD_sub_bind"/>
    <property type="match status" value="1"/>
</dbReference>
<evidence type="ECO:0000259" key="1">
    <source>
        <dbReference type="Pfam" id="PF04321"/>
    </source>
</evidence>
<dbReference type="PANTHER" id="PTHR10491">
    <property type="entry name" value="DTDP-4-DEHYDRORHAMNOSE REDUCTASE"/>
    <property type="match status" value="1"/>
</dbReference>
<comment type="caution">
    <text evidence="2">The sequence shown here is derived from an EMBL/GenBank/DDBJ whole genome shotgun (WGS) entry which is preliminary data.</text>
</comment>
<dbReference type="InterPro" id="IPR036291">
    <property type="entry name" value="NAD(P)-bd_dom_sf"/>
</dbReference>
<dbReference type="InterPro" id="IPR005913">
    <property type="entry name" value="dTDP_dehydrorham_reduct"/>
</dbReference>
<sequence length="236" mass="27101">DEKKPEAVINAAGMTGRPNIDWCEEHKLETIAGNVTGPLNILQACEERKIYWVHLGSGCVFQGDGPNNKGFKEDDEANPPSFYSWTKYWADQILRHFPVLIVRLRLPIDIESSHRNLIDKLAKYSQVIDAENSITVIPDFLDATKKLIEKKCIGIYHVVNPGTIKPSEIMEHYKKIINPKHQFKVIPDKELYKQKLAKATRSNCILNTDKLQKEGIHLKPIKERIIEVMKEYKKNS</sequence>
<dbReference type="PANTHER" id="PTHR10491:SF4">
    <property type="entry name" value="METHIONINE ADENOSYLTRANSFERASE 2 SUBUNIT BETA"/>
    <property type="match status" value="1"/>
</dbReference>
<dbReference type="GO" id="GO:0048269">
    <property type="term" value="C:methionine adenosyltransferase complex"/>
    <property type="evidence" value="ECO:0007669"/>
    <property type="project" value="TreeGrafter"/>
</dbReference>
<accession>X0SLL0</accession>
<name>X0SLL0_9ZZZZ</name>